<dbReference type="GO" id="GO:0008360">
    <property type="term" value="P:regulation of cell shape"/>
    <property type="evidence" value="ECO:0007669"/>
    <property type="project" value="UniProtKB-KW"/>
</dbReference>
<dbReference type="PANTHER" id="PTHR30474:SF3">
    <property type="entry name" value="PEPTIDOGLYCAN GLYCOSYLTRANSFERASE RODA"/>
    <property type="match status" value="1"/>
</dbReference>
<dbReference type="InterPro" id="IPR000253">
    <property type="entry name" value="FHA_dom"/>
</dbReference>
<feature type="transmembrane region" description="Helical" evidence="6">
    <location>
        <begin position="210"/>
        <end position="232"/>
    </location>
</feature>
<dbReference type="GO" id="GO:0015648">
    <property type="term" value="F:lipid-linked peptidoglycan transporter activity"/>
    <property type="evidence" value="ECO:0007669"/>
    <property type="project" value="TreeGrafter"/>
</dbReference>
<dbReference type="SMART" id="SM00240">
    <property type="entry name" value="FHA"/>
    <property type="match status" value="1"/>
</dbReference>
<evidence type="ECO:0000256" key="2">
    <source>
        <dbReference type="ARBA" id="ARBA00022692"/>
    </source>
</evidence>
<comment type="subcellular location">
    <subcellularLocation>
        <location evidence="1">Membrane</location>
        <topology evidence="1">Multi-pass membrane protein</topology>
    </subcellularLocation>
</comment>
<feature type="transmembrane region" description="Helical" evidence="6">
    <location>
        <begin position="268"/>
        <end position="286"/>
    </location>
</feature>
<proteinExistence type="predicted"/>
<evidence type="ECO:0000256" key="6">
    <source>
        <dbReference type="SAM" id="Phobius"/>
    </source>
</evidence>
<feature type="transmembrane region" description="Helical" evidence="6">
    <location>
        <begin position="244"/>
        <end position="262"/>
    </location>
</feature>
<evidence type="ECO:0000259" key="7">
    <source>
        <dbReference type="PROSITE" id="PS50006"/>
    </source>
</evidence>
<gene>
    <name evidence="8" type="ORF">DW099_14770</name>
</gene>
<dbReference type="GO" id="GO:0032153">
    <property type="term" value="C:cell division site"/>
    <property type="evidence" value="ECO:0007669"/>
    <property type="project" value="TreeGrafter"/>
</dbReference>
<evidence type="ECO:0000256" key="4">
    <source>
        <dbReference type="ARBA" id="ARBA00022989"/>
    </source>
</evidence>
<dbReference type="GO" id="GO:0051301">
    <property type="term" value="P:cell division"/>
    <property type="evidence" value="ECO:0007669"/>
    <property type="project" value="InterPro"/>
</dbReference>
<comment type="caution">
    <text evidence="8">The sequence shown here is derived from an EMBL/GenBank/DDBJ whole genome shotgun (WGS) entry which is preliminary data.</text>
</comment>
<dbReference type="STRING" id="1776384.GCA_900086585_01648"/>
<dbReference type="InterPro" id="IPR008984">
    <property type="entry name" value="SMAD_FHA_dom_sf"/>
</dbReference>
<dbReference type="OrthoDB" id="9812661at2"/>
<dbReference type="CDD" id="cd00060">
    <property type="entry name" value="FHA"/>
    <property type="match status" value="1"/>
</dbReference>
<keyword evidence="9" id="KW-1185">Reference proteome</keyword>
<dbReference type="AlphaFoldDB" id="A0A415DZF3"/>
<feature type="transmembrane region" description="Helical" evidence="6">
    <location>
        <begin position="360"/>
        <end position="393"/>
    </location>
</feature>
<keyword evidence="5 6" id="KW-0472">Membrane</keyword>
<evidence type="ECO:0000313" key="8">
    <source>
        <dbReference type="EMBL" id="RHJ86206.1"/>
    </source>
</evidence>
<dbReference type="Pfam" id="PF01098">
    <property type="entry name" value="FTSW_RODA_SPOVE"/>
    <property type="match status" value="1"/>
</dbReference>
<protein>
    <submittedName>
        <fullName evidence="8">FHA domain-containing protein</fullName>
    </submittedName>
</protein>
<keyword evidence="2 6" id="KW-0812">Transmembrane</keyword>
<reference evidence="8 9" key="1">
    <citation type="submission" date="2018-08" db="EMBL/GenBank/DDBJ databases">
        <title>A genome reference for cultivated species of the human gut microbiota.</title>
        <authorList>
            <person name="Zou Y."/>
            <person name="Xue W."/>
            <person name="Luo G."/>
        </authorList>
    </citation>
    <scope>NUCLEOTIDE SEQUENCE [LARGE SCALE GENOMIC DNA]</scope>
    <source>
        <strain evidence="8 9">AM07-24</strain>
    </source>
</reference>
<organism evidence="8 9">
    <name type="scientific">Emergencia timonensis</name>
    <dbReference type="NCBI Taxonomy" id="1776384"/>
    <lineage>
        <taxon>Bacteria</taxon>
        <taxon>Bacillati</taxon>
        <taxon>Bacillota</taxon>
        <taxon>Clostridia</taxon>
        <taxon>Peptostreptococcales</taxon>
        <taxon>Anaerovoracaceae</taxon>
        <taxon>Emergencia</taxon>
    </lineage>
</organism>
<sequence length="600" mass="65987">MNILQGILEAIGDFFKGLLGGITDIFSATDSTELIYTAIARWVFIFLAVFVLLKSILSLLRSKNPSEVWAYLHLSTGENLPITHWENVIGRSKSCDINIDDPRVSRNHGTLSRDNKGVWTYRDLGSTNGAYINGDKVVPDEPVEIEPGDNIDIGVTGCTLFPISLEERRNNIEMRKMDTILLSPWLSLIALTIFQFMTWLQLKFALKDDFVPSITMAFIGISALMWGYVILLRSMRRKGFEMETIAFFLSTLSLAVTASKYPEAVFKQFIAIAVGVVLFFFMCAYLRNLNRAKAIQKLMYIAAAVLLLFNLIFATSKFGANNWVEFGGISFQPSEIVKLAYIWVGAATLDQLFEKKNSLIFMIFSGFCFCCLALMGDFGTALIFFVTFLVISFLRSGDFTKLILIVGVAFVGGLMVLKFKSYIAERFASWGHAWDYADVGSGFQQTRTMSAAASGGLVGVGAGKGWLSDPSIPASDTDLVFGMLTEEWGLIIAILAVLSIITLSIFAVRSIWAGRSTYYTIAACSAMSMLLFQTILNVFGSVDLLPLTGVTFPFVSNGGTSMMASWGLLAFLKSADTRQNASIAISLSEKGLAVEGDDDI</sequence>
<dbReference type="PANTHER" id="PTHR30474">
    <property type="entry name" value="CELL CYCLE PROTEIN"/>
    <property type="match status" value="1"/>
</dbReference>
<feature type="transmembrane region" description="Helical" evidence="6">
    <location>
        <begin position="179"/>
        <end position="198"/>
    </location>
</feature>
<feature type="transmembrane region" description="Helical" evidence="6">
    <location>
        <begin position="399"/>
        <end position="417"/>
    </location>
</feature>
<dbReference type="EMBL" id="QRMS01000004">
    <property type="protein sequence ID" value="RHJ86206.1"/>
    <property type="molecule type" value="Genomic_DNA"/>
</dbReference>
<dbReference type="Gene3D" id="2.60.200.20">
    <property type="match status" value="1"/>
</dbReference>
<dbReference type="Pfam" id="PF00498">
    <property type="entry name" value="FHA"/>
    <property type="match status" value="1"/>
</dbReference>
<feature type="domain" description="FHA" evidence="7">
    <location>
        <begin position="87"/>
        <end position="137"/>
    </location>
</feature>
<feature type="transmembrane region" description="Helical" evidence="6">
    <location>
        <begin position="298"/>
        <end position="316"/>
    </location>
</feature>
<evidence type="ECO:0000256" key="1">
    <source>
        <dbReference type="ARBA" id="ARBA00004141"/>
    </source>
</evidence>
<dbReference type="InterPro" id="IPR001182">
    <property type="entry name" value="FtsW/RodA"/>
</dbReference>
<keyword evidence="3" id="KW-0133">Cell shape</keyword>
<dbReference type="PROSITE" id="PS50006">
    <property type="entry name" value="FHA_DOMAIN"/>
    <property type="match status" value="1"/>
</dbReference>
<dbReference type="SUPFAM" id="SSF49879">
    <property type="entry name" value="SMAD/FHA domain"/>
    <property type="match status" value="1"/>
</dbReference>
<keyword evidence="4 6" id="KW-1133">Transmembrane helix</keyword>
<evidence type="ECO:0000256" key="5">
    <source>
        <dbReference type="ARBA" id="ARBA00023136"/>
    </source>
</evidence>
<feature type="transmembrane region" description="Helical" evidence="6">
    <location>
        <begin position="488"/>
        <end position="506"/>
    </location>
</feature>
<feature type="transmembrane region" description="Helical" evidence="6">
    <location>
        <begin position="551"/>
        <end position="572"/>
    </location>
</feature>
<dbReference type="GO" id="GO:0005886">
    <property type="term" value="C:plasma membrane"/>
    <property type="evidence" value="ECO:0007669"/>
    <property type="project" value="TreeGrafter"/>
</dbReference>
<name>A0A415DZF3_9FIRM</name>
<dbReference type="Proteomes" id="UP000284841">
    <property type="component" value="Unassembled WGS sequence"/>
</dbReference>
<feature type="transmembrane region" description="Helical" evidence="6">
    <location>
        <begin position="34"/>
        <end position="53"/>
    </location>
</feature>
<evidence type="ECO:0000313" key="9">
    <source>
        <dbReference type="Proteomes" id="UP000284841"/>
    </source>
</evidence>
<evidence type="ECO:0000256" key="3">
    <source>
        <dbReference type="ARBA" id="ARBA00022960"/>
    </source>
</evidence>
<feature type="transmembrane region" description="Helical" evidence="6">
    <location>
        <begin position="518"/>
        <end position="539"/>
    </location>
</feature>
<accession>A0A415DZF3</accession>